<evidence type="ECO:0000256" key="9">
    <source>
        <dbReference type="ARBA" id="ARBA00023136"/>
    </source>
</evidence>
<dbReference type="InterPro" id="IPR002659">
    <property type="entry name" value="Glyco_trans_31"/>
</dbReference>
<evidence type="ECO:0000256" key="3">
    <source>
        <dbReference type="ARBA" id="ARBA00022676"/>
    </source>
</evidence>
<dbReference type="AlphaFoldDB" id="A0AAF3FIQ2"/>
<dbReference type="WBParaSite" id="MBELARI_LOCUS6989">
    <property type="protein sequence ID" value="MBELARI_LOCUS6989"/>
    <property type="gene ID" value="MBELARI_LOCUS6989"/>
</dbReference>
<keyword evidence="8 10" id="KW-0333">Golgi apparatus</keyword>
<evidence type="ECO:0000313" key="12">
    <source>
        <dbReference type="Proteomes" id="UP000887575"/>
    </source>
</evidence>
<dbReference type="GO" id="GO:0016758">
    <property type="term" value="F:hexosyltransferase activity"/>
    <property type="evidence" value="ECO:0007669"/>
    <property type="project" value="InterPro"/>
</dbReference>
<keyword evidence="4" id="KW-0808">Transferase</keyword>
<keyword evidence="9" id="KW-0472">Membrane</keyword>
<dbReference type="Pfam" id="PF01762">
    <property type="entry name" value="Galactosyl_T"/>
    <property type="match status" value="2"/>
</dbReference>
<evidence type="ECO:0000256" key="10">
    <source>
        <dbReference type="RuleBase" id="RU363063"/>
    </source>
</evidence>
<evidence type="ECO:0000256" key="2">
    <source>
        <dbReference type="ARBA" id="ARBA00008661"/>
    </source>
</evidence>
<evidence type="ECO:0000313" key="13">
    <source>
        <dbReference type="WBParaSite" id="MBELARI_LOCUS6989"/>
    </source>
</evidence>
<dbReference type="GO" id="GO:0000139">
    <property type="term" value="C:Golgi membrane"/>
    <property type="evidence" value="ECO:0007669"/>
    <property type="project" value="UniProtKB-SubCell"/>
</dbReference>
<protein>
    <recommendedName>
        <fullName evidence="10">Hexosyltransferase</fullName>
        <ecNumber evidence="10">2.4.1.-</ecNumber>
    </recommendedName>
</protein>
<evidence type="ECO:0000256" key="8">
    <source>
        <dbReference type="ARBA" id="ARBA00023034"/>
    </source>
</evidence>
<name>A0AAF3FIQ2_9BILA</name>
<feature type="chain" id="PRO_5042193643" description="Hexosyltransferase" evidence="11">
    <location>
        <begin position="24"/>
        <end position="307"/>
    </location>
</feature>
<keyword evidence="6" id="KW-0735">Signal-anchor</keyword>
<accession>A0AAF3FIQ2</accession>
<evidence type="ECO:0000256" key="1">
    <source>
        <dbReference type="ARBA" id="ARBA00004323"/>
    </source>
</evidence>
<evidence type="ECO:0000256" key="5">
    <source>
        <dbReference type="ARBA" id="ARBA00022692"/>
    </source>
</evidence>
<reference evidence="13" key="1">
    <citation type="submission" date="2024-02" db="UniProtKB">
        <authorList>
            <consortium name="WormBaseParasite"/>
        </authorList>
    </citation>
    <scope>IDENTIFICATION</scope>
</reference>
<dbReference type="PANTHER" id="PTHR11214">
    <property type="entry name" value="BETA-1,3-N-ACETYLGLUCOSAMINYLTRANSFERASE"/>
    <property type="match status" value="1"/>
</dbReference>
<keyword evidence="5" id="KW-0812">Transmembrane</keyword>
<comment type="subcellular location">
    <subcellularLocation>
        <location evidence="1 10">Golgi apparatus membrane</location>
        <topology evidence="1 10">Single-pass type II membrane protein</topology>
    </subcellularLocation>
</comment>
<keyword evidence="3 10" id="KW-0328">Glycosyltransferase</keyword>
<evidence type="ECO:0000256" key="11">
    <source>
        <dbReference type="SAM" id="SignalP"/>
    </source>
</evidence>
<dbReference type="PANTHER" id="PTHR11214:SF3">
    <property type="entry name" value="BETA-1,3-GALACTOSYLTRANSFERASE 6"/>
    <property type="match status" value="1"/>
</dbReference>
<keyword evidence="12" id="KW-1185">Reference proteome</keyword>
<keyword evidence="7" id="KW-1133">Transmembrane helix</keyword>
<dbReference type="EC" id="2.4.1.-" evidence="10"/>
<proteinExistence type="inferred from homology"/>
<dbReference type="Proteomes" id="UP000887575">
    <property type="component" value="Unassembled WGS sequence"/>
</dbReference>
<keyword evidence="11" id="KW-0732">Signal</keyword>
<dbReference type="Gene3D" id="3.90.550.50">
    <property type="match status" value="1"/>
</dbReference>
<evidence type="ECO:0000256" key="6">
    <source>
        <dbReference type="ARBA" id="ARBA00022968"/>
    </source>
</evidence>
<evidence type="ECO:0000256" key="4">
    <source>
        <dbReference type="ARBA" id="ARBA00022679"/>
    </source>
</evidence>
<sequence length="307" mass="36027">MRYLYLLILFTAVLMMLTTMVRRWETEARMKRKEINGEIERHWRYKPTGFTITPKDACPQSVEVLLVVSSGMTHQQRRALIRQTYGKKQWQKQFNYRVIFVVGRSLQEDDEEILKEEARMNGDILQANFVDGYRMNTVKFLNWMRYVHDECPKIKLVLKLDDDILVNIPWYVSRAAHPSNQWETYCSGPAMILSTDLFSRLITRIESKEHYNSVDDAFITGQIAKEVHAKHDFELYKDSCFWNGLPEYDGKIDKPMLSGGAIFGEYRSSSGMRRVWEQLLIMNGAITDPPDHLPKSFKERPSRNDVI</sequence>
<dbReference type="GO" id="GO:0006493">
    <property type="term" value="P:protein O-linked glycosylation"/>
    <property type="evidence" value="ECO:0007669"/>
    <property type="project" value="TreeGrafter"/>
</dbReference>
<organism evidence="12 13">
    <name type="scientific">Mesorhabditis belari</name>
    <dbReference type="NCBI Taxonomy" id="2138241"/>
    <lineage>
        <taxon>Eukaryota</taxon>
        <taxon>Metazoa</taxon>
        <taxon>Ecdysozoa</taxon>
        <taxon>Nematoda</taxon>
        <taxon>Chromadorea</taxon>
        <taxon>Rhabditida</taxon>
        <taxon>Rhabditina</taxon>
        <taxon>Rhabditomorpha</taxon>
        <taxon>Rhabditoidea</taxon>
        <taxon>Rhabditidae</taxon>
        <taxon>Mesorhabditinae</taxon>
        <taxon>Mesorhabditis</taxon>
    </lineage>
</organism>
<feature type="signal peptide" evidence="11">
    <location>
        <begin position="1"/>
        <end position="23"/>
    </location>
</feature>
<evidence type="ECO:0000256" key="7">
    <source>
        <dbReference type="ARBA" id="ARBA00022989"/>
    </source>
</evidence>
<comment type="similarity">
    <text evidence="2 10">Belongs to the glycosyltransferase 31 family.</text>
</comment>